<evidence type="ECO:0000256" key="1">
    <source>
        <dbReference type="SAM" id="SignalP"/>
    </source>
</evidence>
<keyword evidence="3" id="KW-1185">Reference proteome</keyword>
<sequence>MSMRGYKYLVVVASAFSIVNAHAAESDMLKAKKLYERMTGVKVSSTKPELKQVAELIAKGDTRGAANYITGTSDFLNVQIKNLSLKLSNKDESVKVPFNDFSALIVGVVRDGKDFRDILTADYFYDVKGVPNETDQRTRMFNQANYTPVETSYMNLQTALVQQPRQKMVKSAWSTPYLQSEKSYEMVSLDNNPEPAGVFTTRTFAERNLSGGTNRRAVEFSLKQFLCVSMAEAADSSASDQYVGRDVERFPAGDHNKYLTSCKSCHSVMDGMRGAFAKMDYTNFTTGGATGTYSQMNGDFFNQHGIQADYNTYNTNYIAKVTADILPDLVNRQENSTWFTTRLAYLIKRGTAEATARGTLMGTLDTIRDPAVANAIAADFSAKKASVLADIKAKRTTDEYKNMYTTTCVNHFGTANITDQERERRFLICNLDNKREMSLMYIHYESSLSGASEAERTRLLGKLINKGRPANINLVTPYLEAREELRLFPRNVFDSSTGVAAKMNKGSYPYGFVVNSDNFVNNAVLGSKSTFFGWRGGNAGGGQGVKDFGKMLSQSRRFSQCMAKRVYESVCLKKLESTQYSTLVRLGDRFEAVNYNLKSLYTEVALDPVCGVVKEE</sequence>
<gene>
    <name evidence="2" type="ordered locus">Bd2532</name>
</gene>
<protein>
    <recommendedName>
        <fullName evidence="4">DUF1585 domain-containing protein</fullName>
    </recommendedName>
</protein>
<dbReference type="AlphaFoldDB" id="Q6MK78"/>
<evidence type="ECO:0000313" key="3">
    <source>
        <dbReference type="Proteomes" id="UP000008080"/>
    </source>
</evidence>
<dbReference type="EMBL" id="BX842653">
    <property type="protein sequence ID" value="CAE80331.1"/>
    <property type="molecule type" value="Genomic_DNA"/>
</dbReference>
<dbReference type="STRING" id="264462.Bd2532"/>
<dbReference type="Proteomes" id="UP000008080">
    <property type="component" value="Chromosome"/>
</dbReference>
<evidence type="ECO:0000313" key="2">
    <source>
        <dbReference type="EMBL" id="CAE80331.1"/>
    </source>
</evidence>
<keyword evidence="1" id="KW-0732">Signal</keyword>
<reference evidence="2 3" key="1">
    <citation type="journal article" date="2004" name="Science">
        <title>A predator unmasked: life cycle of Bdellovibrio bacteriovorus from a genomic perspective.</title>
        <authorList>
            <person name="Rendulic S."/>
            <person name="Jagtap P."/>
            <person name="Rosinus A."/>
            <person name="Eppinger M."/>
            <person name="Baar C."/>
            <person name="Lanz C."/>
            <person name="Keller H."/>
            <person name="Lambert C."/>
            <person name="Evans K.J."/>
            <person name="Goesmann A."/>
            <person name="Meyer F."/>
            <person name="Sockett R.E."/>
            <person name="Schuster S.C."/>
        </authorList>
    </citation>
    <scope>NUCLEOTIDE SEQUENCE [LARGE SCALE GENOMIC DNA]</scope>
    <source>
        <strain evidence="3">ATCC 15356 / DSM 50701 / NCIMB 9529 / HD100</strain>
    </source>
</reference>
<organism evidence="2 3">
    <name type="scientific">Bdellovibrio bacteriovorus (strain ATCC 15356 / DSM 50701 / NCIMB 9529 / HD100)</name>
    <dbReference type="NCBI Taxonomy" id="264462"/>
    <lineage>
        <taxon>Bacteria</taxon>
        <taxon>Pseudomonadati</taxon>
        <taxon>Bdellovibrionota</taxon>
        <taxon>Bdellovibrionia</taxon>
        <taxon>Bdellovibrionales</taxon>
        <taxon>Pseudobdellovibrionaceae</taxon>
        <taxon>Bdellovibrio</taxon>
    </lineage>
</organism>
<dbReference type="HOGENOM" id="CLU_473032_0_0_7"/>
<proteinExistence type="predicted"/>
<name>Q6MK78_BDEBA</name>
<evidence type="ECO:0008006" key="4">
    <source>
        <dbReference type="Google" id="ProtNLM"/>
    </source>
</evidence>
<feature type="signal peptide" evidence="1">
    <location>
        <begin position="1"/>
        <end position="23"/>
    </location>
</feature>
<dbReference type="KEGG" id="bba:Bd2532"/>
<feature type="chain" id="PRO_5004276628" description="DUF1585 domain-containing protein" evidence="1">
    <location>
        <begin position="24"/>
        <end position="616"/>
    </location>
</feature>
<dbReference type="eggNOG" id="ENOG502Z7WJ">
    <property type="taxonomic scope" value="Bacteria"/>
</dbReference>
<accession>Q6MK78</accession>